<feature type="domain" description="Aminoglycoside phosphotransferase" evidence="1">
    <location>
        <begin position="68"/>
        <end position="265"/>
    </location>
</feature>
<evidence type="ECO:0000313" key="2">
    <source>
        <dbReference type="EMBL" id="GAH09891.1"/>
    </source>
</evidence>
<dbReference type="Gene3D" id="3.90.1200.10">
    <property type="match status" value="1"/>
</dbReference>
<proteinExistence type="predicted"/>
<name>X1CN78_9ZZZZ</name>
<feature type="non-terminal residue" evidence="2">
    <location>
        <position position="267"/>
    </location>
</feature>
<comment type="caution">
    <text evidence="2">The sequence shown here is derived from an EMBL/GenBank/DDBJ whole genome shotgun (WGS) entry which is preliminary data.</text>
</comment>
<feature type="non-terminal residue" evidence="2">
    <location>
        <position position="1"/>
    </location>
</feature>
<dbReference type="EMBL" id="BART01029706">
    <property type="protein sequence ID" value="GAH09891.1"/>
    <property type="molecule type" value="Genomic_DNA"/>
</dbReference>
<sequence length="267" mass="29987">RVKLELVYQSEVELPPRMLLKTVLLHRGLRFGPSAIQLTGKVFDVLGSLPFGSRLRPRVFSAIGAYQRRYPHAPDVMYINEVRFYRTIRGSLSIEAPECFGSVFDEENRSFGVLMEDLSLRGARFPNALTSVTVDEIRGLVATLAALHARYWQSPSLDSELQWLATPVAGGMYPVFQALGLDLIRNQVETNPYKAAALAPLGKTVDELWDALWKAQEMLATGPQTLLHGDPHIANTYLLPDQSGGFLDWQLMIKGRWAHDFTYLLIT</sequence>
<evidence type="ECO:0000259" key="1">
    <source>
        <dbReference type="Pfam" id="PF01636"/>
    </source>
</evidence>
<accession>X1CN78</accession>
<organism evidence="2">
    <name type="scientific">marine sediment metagenome</name>
    <dbReference type="NCBI Taxonomy" id="412755"/>
    <lineage>
        <taxon>unclassified sequences</taxon>
        <taxon>metagenomes</taxon>
        <taxon>ecological metagenomes</taxon>
    </lineage>
</organism>
<gene>
    <name evidence="2" type="ORF">S01H4_52067</name>
</gene>
<dbReference type="AlphaFoldDB" id="X1CN78"/>
<dbReference type="Pfam" id="PF01636">
    <property type="entry name" value="APH"/>
    <property type="match status" value="1"/>
</dbReference>
<dbReference type="InterPro" id="IPR011009">
    <property type="entry name" value="Kinase-like_dom_sf"/>
</dbReference>
<dbReference type="InterPro" id="IPR002575">
    <property type="entry name" value="Aminoglycoside_PTrfase"/>
</dbReference>
<dbReference type="SUPFAM" id="SSF56112">
    <property type="entry name" value="Protein kinase-like (PK-like)"/>
    <property type="match status" value="1"/>
</dbReference>
<reference evidence="2" key="1">
    <citation type="journal article" date="2014" name="Front. Microbiol.">
        <title>High frequency of phylogenetically diverse reductive dehalogenase-homologous genes in deep subseafloor sedimentary metagenomes.</title>
        <authorList>
            <person name="Kawai M."/>
            <person name="Futagami T."/>
            <person name="Toyoda A."/>
            <person name="Takaki Y."/>
            <person name="Nishi S."/>
            <person name="Hori S."/>
            <person name="Arai W."/>
            <person name="Tsubouchi T."/>
            <person name="Morono Y."/>
            <person name="Uchiyama I."/>
            <person name="Ito T."/>
            <person name="Fujiyama A."/>
            <person name="Inagaki F."/>
            <person name="Takami H."/>
        </authorList>
    </citation>
    <scope>NUCLEOTIDE SEQUENCE</scope>
    <source>
        <strain evidence="2">Expedition CK06-06</strain>
    </source>
</reference>
<protein>
    <recommendedName>
        <fullName evidence="1">Aminoglycoside phosphotransferase domain-containing protein</fullName>
    </recommendedName>
</protein>